<reference evidence="1" key="1">
    <citation type="submission" date="2023-11" db="EMBL/GenBank/DDBJ databases">
        <title>Gracilibacillus pellucida a moderately halophilic bacterium isolated from saline soil in Xinjiang province.</title>
        <authorList>
            <person name="Zhang Z."/>
            <person name="Tan F."/>
            <person name="Wang Y."/>
            <person name="Xia M."/>
        </authorList>
    </citation>
    <scope>NUCLEOTIDE SEQUENCE</scope>
    <source>
        <strain evidence="1">S3-1-1</strain>
    </source>
</reference>
<evidence type="ECO:0000313" key="1">
    <source>
        <dbReference type="EMBL" id="MDX8045262.1"/>
    </source>
</evidence>
<dbReference type="EMBL" id="JAWZSR010000002">
    <property type="protein sequence ID" value="MDX8045262.1"/>
    <property type="molecule type" value="Genomic_DNA"/>
</dbReference>
<organism evidence="1 2">
    <name type="scientific">Gracilibacillus pellucidus</name>
    <dbReference type="NCBI Taxonomy" id="3095368"/>
    <lineage>
        <taxon>Bacteria</taxon>
        <taxon>Bacillati</taxon>
        <taxon>Bacillota</taxon>
        <taxon>Bacilli</taxon>
        <taxon>Bacillales</taxon>
        <taxon>Bacillaceae</taxon>
        <taxon>Gracilibacillus</taxon>
    </lineage>
</organism>
<keyword evidence="2" id="KW-1185">Reference proteome</keyword>
<sequence length="688" mass="75492">MKSIKSKMILVYTALILVITIGLGGIAIYNTISTIDSDTEKGLVSAAKEASKLVAANLDREKLYMEAMAENQLFTNDTGKSEIERFVEEKIEEKSYLSIAYADNNGHATYYGTDETKNISDKTYFQEALEGNTLVSDIQVDESNEEKGAYFVFAAPVMSDGTVTGVLLGEKPTAMLNQYITEVEYKGLDSIRGFIVGLNGDYQAHPESFITEEQHNILELDKVDFNLEKDANGNDISEKDQSPDEVIDLYRQEISKGESGYGEHSFGGIDTLVSFAPIEGKDWMLALELDKSEIYGFLNRLMVILAVSTILFIIIGIIVTYYGSRSLTKPIQHITSSIDQLSNYDLTKEVEEELLLYENRRDEIGTMAKALSRMRTNFVDLIQSTGGLAEHVSASSEELSATTQQASATANEVATTINEISTGASEQANDTEQGLEHVQQLGDLIQKNQDYVASFAQSTNNVNQLKEAGLESLNDLIQKTEHNTKSIADIKDNIVTTNESVDKIATASQMIKSISEQTNLLALNAAIEASRAGEAGQGFAVVADEVRKLAEQSNQFTEEIVGIIEELTTKTENTVKTMELVDQNTSSQEQSLGRTSDQFTGIASAIEEMQATLEHIVKSGESMEEKKQQIVNLIENLSAISEENAASTDQASTSVEEQKNAMNEIATASDELARLTEEMQASIAKFNL</sequence>
<comment type="caution">
    <text evidence="1">The sequence shown here is derived from an EMBL/GenBank/DDBJ whole genome shotgun (WGS) entry which is preliminary data.</text>
</comment>
<proteinExistence type="predicted"/>
<protein>
    <submittedName>
        <fullName evidence="1">Methyl-accepting chemotaxis protein</fullName>
    </submittedName>
</protein>
<accession>A0ACC6M2U8</accession>
<evidence type="ECO:0000313" key="2">
    <source>
        <dbReference type="Proteomes" id="UP001277972"/>
    </source>
</evidence>
<name>A0ACC6M2U8_9BACI</name>
<gene>
    <name evidence="1" type="ORF">SH601_04605</name>
</gene>
<dbReference type="Proteomes" id="UP001277972">
    <property type="component" value="Unassembled WGS sequence"/>
</dbReference>